<dbReference type="PRINTS" id="PR00465">
    <property type="entry name" value="EP450IV"/>
</dbReference>
<evidence type="ECO:0000256" key="2">
    <source>
        <dbReference type="ARBA" id="ARBA00022617"/>
    </source>
</evidence>
<keyword evidence="5" id="KW-0408">Iron</keyword>
<organism evidence="7 8">
    <name type="scientific">Pseudoalteromonas luteoviolacea H33</name>
    <dbReference type="NCBI Taxonomy" id="1365251"/>
    <lineage>
        <taxon>Bacteria</taxon>
        <taxon>Pseudomonadati</taxon>
        <taxon>Pseudomonadota</taxon>
        <taxon>Gammaproteobacteria</taxon>
        <taxon>Alteromonadales</taxon>
        <taxon>Pseudoalteromonadaceae</taxon>
        <taxon>Pseudoalteromonas</taxon>
    </lineage>
</organism>
<evidence type="ECO:0000256" key="4">
    <source>
        <dbReference type="ARBA" id="ARBA00023002"/>
    </source>
</evidence>
<dbReference type="InterPro" id="IPR002403">
    <property type="entry name" value="Cyt_P450_E_grp-IV"/>
</dbReference>
<dbReference type="Gene3D" id="1.10.630.10">
    <property type="entry name" value="Cytochrome P450"/>
    <property type="match status" value="1"/>
</dbReference>
<dbReference type="Proteomes" id="UP000076503">
    <property type="component" value="Unassembled WGS sequence"/>
</dbReference>
<evidence type="ECO:0008006" key="9">
    <source>
        <dbReference type="Google" id="ProtNLM"/>
    </source>
</evidence>
<keyword evidence="6" id="KW-0503">Monooxygenase</keyword>
<name>A0A167DNB0_9GAMM</name>
<sequence>MDDPAGFLMTLADKFGDVLQFKLGPFKVTLISNPSMIQEVLIGKVKQFPKSTRDTNILSKAIGQGIVTADQQTHKPLRKIAQPAFMHRRLQSYQGVFEQYALESVSDLNHGNTVDMAVEMERLSLQITCKTLFGLCKSELKKASAVSEAMNELHHLLSKNFEAVVNFPAWFTSLLNVRVKRARKIIDQIIDEILLKRRNEPFQDHGDLLSSLLEATDETGNSLTNKNIKDHLVSYFIVGHETTSNSLMWCWYCLAKYDAEANKVYKEVIHHKNGEPLSFDKFPATLAFIKEVLRLFPPVWLIGARRATENTDIDGFKINKGDKVFISPFVVHRLKSNFNKAEHFNPSRWENEPDIKKAVISPSVRATETV</sequence>
<keyword evidence="4" id="KW-0560">Oxidoreductase</keyword>
<dbReference type="AlphaFoldDB" id="A0A167DNB0"/>
<keyword evidence="2" id="KW-0349">Heme</keyword>
<comment type="similarity">
    <text evidence="1">Belongs to the cytochrome P450 family.</text>
</comment>
<dbReference type="PANTHER" id="PTHR24291">
    <property type="entry name" value="CYTOCHROME P450 FAMILY 4"/>
    <property type="match status" value="1"/>
</dbReference>
<accession>A0A167DNB0</accession>
<dbReference type="PATRIC" id="fig|1365251.3.peg.3418"/>
<dbReference type="EMBL" id="AUXZ01000084">
    <property type="protein sequence ID" value="KZN49088.1"/>
    <property type="molecule type" value="Genomic_DNA"/>
</dbReference>
<evidence type="ECO:0000313" key="7">
    <source>
        <dbReference type="EMBL" id="KZN49088.1"/>
    </source>
</evidence>
<evidence type="ECO:0000256" key="3">
    <source>
        <dbReference type="ARBA" id="ARBA00022723"/>
    </source>
</evidence>
<dbReference type="PRINTS" id="PR00385">
    <property type="entry name" value="P450"/>
</dbReference>
<evidence type="ECO:0000313" key="8">
    <source>
        <dbReference type="Proteomes" id="UP000076503"/>
    </source>
</evidence>
<proteinExistence type="inferred from homology"/>
<dbReference type="InterPro" id="IPR036396">
    <property type="entry name" value="Cyt_P450_sf"/>
</dbReference>
<evidence type="ECO:0000256" key="1">
    <source>
        <dbReference type="ARBA" id="ARBA00010617"/>
    </source>
</evidence>
<evidence type="ECO:0000256" key="6">
    <source>
        <dbReference type="ARBA" id="ARBA00023033"/>
    </source>
</evidence>
<dbReference type="GO" id="GO:0020037">
    <property type="term" value="F:heme binding"/>
    <property type="evidence" value="ECO:0007669"/>
    <property type="project" value="InterPro"/>
</dbReference>
<reference evidence="7 8" key="1">
    <citation type="submission" date="2013-07" db="EMBL/GenBank/DDBJ databases">
        <title>Comparative Genomic and Metabolomic Analysis of Twelve Strains of Pseudoalteromonas luteoviolacea.</title>
        <authorList>
            <person name="Vynne N.G."/>
            <person name="Mansson M."/>
            <person name="Gram L."/>
        </authorList>
    </citation>
    <scope>NUCLEOTIDE SEQUENCE [LARGE SCALE GENOMIC DNA]</scope>
    <source>
        <strain evidence="7 8">H33</strain>
    </source>
</reference>
<dbReference type="PANTHER" id="PTHR24291:SF50">
    <property type="entry name" value="BIFUNCTIONAL ALBAFLAVENONE MONOOXYGENASE_TERPENE SYNTHASE"/>
    <property type="match status" value="1"/>
</dbReference>
<dbReference type="GO" id="GO:0005506">
    <property type="term" value="F:iron ion binding"/>
    <property type="evidence" value="ECO:0007669"/>
    <property type="project" value="InterPro"/>
</dbReference>
<keyword evidence="3" id="KW-0479">Metal-binding</keyword>
<dbReference type="Pfam" id="PF00067">
    <property type="entry name" value="p450"/>
    <property type="match status" value="1"/>
</dbReference>
<dbReference type="InterPro" id="IPR001128">
    <property type="entry name" value="Cyt_P450"/>
</dbReference>
<evidence type="ECO:0000256" key="5">
    <source>
        <dbReference type="ARBA" id="ARBA00023004"/>
    </source>
</evidence>
<dbReference type="GO" id="GO:0016705">
    <property type="term" value="F:oxidoreductase activity, acting on paired donors, with incorporation or reduction of molecular oxygen"/>
    <property type="evidence" value="ECO:0007669"/>
    <property type="project" value="InterPro"/>
</dbReference>
<comment type="caution">
    <text evidence="7">The sequence shown here is derived from an EMBL/GenBank/DDBJ whole genome shotgun (WGS) entry which is preliminary data.</text>
</comment>
<dbReference type="SUPFAM" id="SSF48264">
    <property type="entry name" value="Cytochrome P450"/>
    <property type="match status" value="1"/>
</dbReference>
<dbReference type="InterPro" id="IPR050196">
    <property type="entry name" value="Cytochrome_P450_Monoox"/>
</dbReference>
<protein>
    <recommendedName>
        <fullName evidence="9">Cytochrome P450</fullName>
    </recommendedName>
</protein>
<gene>
    <name evidence="7" type="ORF">N476_20475</name>
</gene>
<dbReference type="GO" id="GO:0004497">
    <property type="term" value="F:monooxygenase activity"/>
    <property type="evidence" value="ECO:0007669"/>
    <property type="project" value="UniProtKB-KW"/>
</dbReference>